<dbReference type="InterPro" id="IPR051805">
    <property type="entry name" value="Dehydratase_Activator_Redct"/>
</dbReference>
<dbReference type="InterPro" id="IPR018709">
    <property type="entry name" value="CoA_activase_DUF2229"/>
</dbReference>
<dbReference type="Pfam" id="PF01869">
    <property type="entry name" value="BcrAD_BadFG"/>
    <property type="match status" value="2"/>
</dbReference>
<dbReference type="HOGENOM" id="CLU_002393_1_0_11"/>
<comment type="caution">
    <text evidence="4">The sequence shown here is derived from an EMBL/GenBank/DDBJ whole genome shotgun (WGS) entry which is preliminary data.</text>
</comment>
<keyword evidence="5" id="KW-1185">Reference proteome</keyword>
<feature type="domain" description="ATPase BadF/BadG/BcrA/BcrD type" evidence="2">
    <location>
        <begin position="88"/>
        <end position="336"/>
    </location>
</feature>
<evidence type="ECO:0000259" key="3">
    <source>
        <dbReference type="Pfam" id="PF09989"/>
    </source>
</evidence>
<dbReference type="eggNOG" id="COG3581">
    <property type="taxonomic scope" value="Bacteria"/>
</dbReference>
<dbReference type="CDD" id="cd24035">
    <property type="entry name" value="ASKHA_NBD_O66634-like_rpt2"/>
    <property type="match status" value="1"/>
</dbReference>
<protein>
    <submittedName>
        <fullName evidence="4">Activator of 2-hydroxyglutaryl-CoA dehydratase (HSP70-class ATPase domain)</fullName>
    </submittedName>
</protein>
<feature type="region of interest" description="Disordered" evidence="1">
    <location>
        <begin position="1592"/>
        <end position="1628"/>
    </location>
</feature>
<evidence type="ECO:0000313" key="4">
    <source>
        <dbReference type="EMBL" id="ENO18222.1"/>
    </source>
</evidence>
<dbReference type="InterPro" id="IPR043129">
    <property type="entry name" value="ATPase_NBD"/>
</dbReference>
<dbReference type="eggNOG" id="COG1924">
    <property type="taxonomic scope" value="Bacteria"/>
</dbReference>
<dbReference type="Proteomes" id="UP000013015">
    <property type="component" value="Unassembled WGS sequence"/>
</dbReference>
<dbReference type="Pfam" id="PF09989">
    <property type="entry name" value="DUF2229"/>
    <property type="match status" value="1"/>
</dbReference>
<proteinExistence type="predicted"/>
<feature type="region of interest" description="Disordered" evidence="1">
    <location>
        <begin position="58"/>
        <end position="79"/>
    </location>
</feature>
<dbReference type="CDD" id="cd24034">
    <property type="entry name" value="ASKHA_NBD_O66634-like_rpt1"/>
    <property type="match status" value="1"/>
</dbReference>
<evidence type="ECO:0000313" key="5">
    <source>
        <dbReference type="Proteomes" id="UP000013015"/>
    </source>
</evidence>
<evidence type="ECO:0000259" key="2">
    <source>
        <dbReference type="Pfam" id="PF01869"/>
    </source>
</evidence>
<dbReference type="STRING" id="888050.HMPREF9004_1083"/>
<dbReference type="Gene3D" id="3.30.420.40">
    <property type="match status" value="4"/>
</dbReference>
<organism evidence="4 5">
    <name type="scientific">Schaalia cardiffensis F0333</name>
    <dbReference type="NCBI Taxonomy" id="888050"/>
    <lineage>
        <taxon>Bacteria</taxon>
        <taxon>Bacillati</taxon>
        <taxon>Actinomycetota</taxon>
        <taxon>Actinomycetes</taxon>
        <taxon>Actinomycetales</taxon>
        <taxon>Actinomycetaceae</taxon>
        <taxon>Schaalia</taxon>
    </lineage>
</organism>
<gene>
    <name evidence="4" type="ORF">HMPREF9004_1083</name>
</gene>
<dbReference type="SUPFAM" id="SSF53067">
    <property type="entry name" value="Actin-like ATPase domain"/>
    <property type="match status" value="2"/>
</dbReference>
<feature type="domain" description="ATPase BadF/BadG/BcrA/BcrD type" evidence="2">
    <location>
        <begin position="414"/>
        <end position="668"/>
    </location>
</feature>
<dbReference type="InterPro" id="IPR002731">
    <property type="entry name" value="ATPase_BadF"/>
</dbReference>
<accession>N6X4B3</accession>
<dbReference type="PATRIC" id="fig|888050.3.peg.1029"/>
<dbReference type="PANTHER" id="PTHR32329:SF4">
    <property type="entry name" value="ACTIVATOR OF 2-HYDROXYACYL-COA DEHYDRATASE"/>
    <property type="match status" value="1"/>
</dbReference>
<sequence>MSMSRISLAGFQHSRLLARLSSSLREGEKRRIERLRRKVSLLADSNFLMLEILSNPPSFQSEENTGGKTMKQPQATRHVPTPEHPCYLGIDVGSTTVKAVVLDGETILFADYRRHNADVRAELARLLSDIAESYPGLEVHAAITGSGGLATASAMGIPFVQEVIAGTESTRRLHPEVDVVIELGGEDAKLTYLHPTPEQRMNGTCAGGTGAFIDQMATLLKTDASGLNELAAKHTQLYPIASRCGVFAKSDIQPLINQGAAHEDLAASIFAAVATQTIAGLACGRPIRGTVMFLGGPLHFLPELRRAYEELLPKAKAFVAPENAQLYVAIGAALLAEREQRRALTSPDPKDRGEDARLVSELVDTLATATIAAESARMRPLFATEAEREEFRARHAKETIPKARIDEAKGRCWLGVDAGSTTIKAVLIDEQERIVFTHYASNGGDPLAAAVDIVKRVRSELPEGAIIGRSCATGYGEGLVATALTMDEGEIETMAHFRAAEHIAPGVTSVIDIGGQDMKYLRIRDRAVDSISVNEACSSGCGSFLQTFAETMGTDVHSFASSAMESTSPVDLGTRCTVFMNSSVKQAQKEGADVRDISAGLSYSVVRNALYKVIKLKDPSDLGERVVVQGGTFLNDSVLRAFELLTGREVIRPDIAGLMGAYGAALTARMHDEGEGESCLATIEDLESFSVETSRKTCRLCQNHCQMTISTFSNGERHVSGNRCERGASLERVPKKSALPNMYDWKYKRIFGYRRLTEDKAHRGDIGVPRVLGMYENYPFWFTMLSELGFRVMISGRSNHELFEAGMESIPSENVCYPAKLVHGHIESLLDKGITTIFYPCVDFEQKIEGADNHFNCPVVATYPEVIRNNMERLSEEGVKFISPFVNLANRDYLPAHLSKAFKEFGYDISVEEMRAALDAAWDEDAAVKREIKDKGTESIAWMREHGVRGIVLAGRPYHLDPEINHGIPEVIVGLGMGVLTEDSVADGRLERPLRVRDQWSYHSRLYEAAARVGDEPDLQLVQLNSFGCGLDAITADQVQEILESRGDIHTVLKIDEVSNLGAAKIRLRSLDAAVAERAESSATIDTSLVDPSEKAAAEERAQIAAGHIVERAVFTEKMREEGYEILAPQMAPIQFRLVMPVLRRAGLNVRLLEHTNRETMETGLKFVNNDSCYPAIVVIGQLLDEFVSGRSDPDKTAVAITQTGGMCRATNYASLLRKGLRDAGYPQVPVIAVSVQGYEDNPGFAMTTPMIHKTLQAIVVGDAIQSMLLRVRPYEAVPGSAMRLYERWNEICTEWFSTGRSTTFGKRLSYSKLIAECVREFDALELRDIERKPRVGLVGEILVKFHPDANNHAVDVIEAEGCEAVLPGLMQFFHNSAATSQWDRENLGIEGRGNRLMPIALWAMKQYERPMRKAFAKTKGKFEVPRDVHDMAARSQDIARLGNQAGEGWYLTAEMVDMIEHGCPNIICAQPFACLPNHIVGKGMFRALRTRYPEANIVAVDYDPGASEVNQLNRIKLMLSTAIERRKDSGEESEVLELRGIDFESEEGFGAEGLPLGACACGSAAGAASACGSAACGSSVGASSVGAEGESARSCSGAGSGTEGFERAQPVSLGMPGIPPRRGVAFR</sequence>
<feature type="domain" description="DUF2229" evidence="3">
    <location>
        <begin position="766"/>
        <end position="985"/>
    </location>
</feature>
<dbReference type="eggNOG" id="COG3580">
    <property type="taxonomic scope" value="Bacteria"/>
</dbReference>
<reference evidence="4 5" key="1">
    <citation type="submission" date="2013-03" db="EMBL/GenBank/DDBJ databases">
        <title>Reference genome for the Human Microbiome Project.</title>
        <authorList>
            <person name="Aqrawi P."/>
            <person name="Ayvaz T."/>
            <person name="Bess C."/>
            <person name="Blankenburg K."/>
            <person name="Coyle M."/>
            <person name="Deng J."/>
            <person name="Forbes L."/>
            <person name="Fowler G."/>
            <person name="Francisco L."/>
            <person name="Fu Q."/>
            <person name="Gibbs R."/>
            <person name="Gross S."/>
            <person name="Gubbala S."/>
            <person name="Hale W."/>
            <person name="Hemphill L."/>
            <person name="Highlander S."/>
            <person name="Hirani K."/>
            <person name="Jackson L."/>
            <person name="Jakkamsetti A."/>
            <person name="Javaid M."/>
            <person name="Jayaseelan J.C."/>
            <person name="Jiang H."/>
            <person name="Joshi V."/>
            <person name="Korchina V."/>
            <person name="Kovar C."/>
            <person name="Lara F."/>
            <person name="Lee S."/>
            <person name="Liu Y."/>
            <person name="Mata R."/>
            <person name="Mathew T."/>
            <person name="Munidasa M."/>
            <person name="Muzny D."/>
            <person name="Nazareth L."/>
            <person name="Ngo R."/>
            <person name="Nguyen L."/>
            <person name="Nguyen N."/>
            <person name="Okwuonu G."/>
            <person name="Ongeri F."/>
            <person name="Palculict T."/>
            <person name="Patil S."/>
            <person name="Petrosino J."/>
            <person name="Pham C."/>
            <person name="Pham P."/>
            <person name="Pu L.-L."/>
            <person name="Qin X."/>
            <person name="Qu J."/>
            <person name="Reid J."/>
            <person name="Ross M."/>
            <person name="Ruth R."/>
            <person name="Saada N."/>
            <person name="San Lucas F."/>
            <person name="Santibanez J."/>
            <person name="Shang Y."/>
            <person name="Simmons D."/>
            <person name="Song X.-Z."/>
            <person name="Tang L.-Y."/>
            <person name="Thornton R."/>
            <person name="Warren J."/>
            <person name="Weissenberger G."/>
            <person name="Wilczek-Boney K."/>
            <person name="Worley K."/>
            <person name="Youmans B."/>
            <person name="Zhang J."/>
            <person name="Zhang L."/>
            <person name="Zhao Z."/>
            <person name="Zhou C."/>
            <person name="Zhu D."/>
            <person name="Zhu Y."/>
        </authorList>
    </citation>
    <scope>NUCLEOTIDE SEQUENCE [LARGE SCALE GENOMIC DNA]</scope>
    <source>
        <strain evidence="4 5">F0333</strain>
    </source>
</reference>
<feature type="compositionally biased region" description="Polar residues" evidence="1">
    <location>
        <begin position="58"/>
        <end position="75"/>
    </location>
</feature>
<name>N6X4B3_9ACTO</name>
<evidence type="ECO:0000256" key="1">
    <source>
        <dbReference type="SAM" id="MobiDB-lite"/>
    </source>
</evidence>
<dbReference type="EMBL" id="AQHZ01000016">
    <property type="protein sequence ID" value="ENO18222.1"/>
    <property type="molecule type" value="Genomic_DNA"/>
</dbReference>
<dbReference type="PANTHER" id="PTHR32329">
    <property type="entry name" value="BIFUNCTIONAL PROTEIN [INCLUDES 2-HYDROXYACYL-COA DEHYDRATASE (N-TER) AND ITS ACTIVATOR DOMAIN (C_TERM)-RELATED"/>
    <property type="match status" value="1"/>
</dbReference>